<organism evidence="1 2">
    <name type="scientific">Sphingobacterium paucimobilis HER1398</name>
    <dbReference type="NCBI Taxonomy" id="1346330"/>
    <lineage>
        <taxon>Bacteria</taxon>
        <taxon>Pseudomonadati</taxon>
        <taxon>Bacteroidota</taxon>
        <taxon>Sphingobacteriia</taxon>
        <taxon>Sphingobacteriales</taxon>
        <taxon>Sphingobacteriaceae</taxon>
        <taxon>Sphingobacterium</taxon>
    </lineage>
</organism>
<dbReference type="EMBL" id="ATDL01000014">
    <property type="protein sequence ID" value="ERJ59731.1"/>
    <property type="molecule type" value="Genomic_DNA"/>
</dbReference>
<reference evidence="1 2" key="1">
    <citation type="journal article" date="2013" name="Genome Announc.">
        <title>The Draft Genome Sequence of Sphingomonas paucimobilis Strain HER1398 (Proteobacteria), Host to the Giant PAU Phage, Indicates That It Is a Member of the Genus Sphingobacterium (Bacteroidetes).</title>
        <authorList>
            <person name="White R.A.III."/>
            <person name="Suttle C.A."/>
        </authorList>
    </citation>
    <scope>NUCLEOTIDE SEQUENCE [LARGE SCALE GENOMIC DNA]</scope>
    <source>
        <strain evidence="1 2">HER1398</strain>
    </source>
</reference>
<dbReference type="STRING" id="1346330.M472_13215"/>
<comment type="caution">
    <text evidence="1">The sequence shown here is derived from an EMBL/GenBank/DDBJ whole genome shotgun (WGS) entry which is preliminary data.</text>
</comment>
<dbReference type="OrthoDB" id="1016806at2"/>
<dbReference type="RefSeq" id="WP_021070065.1">
    <property type="nucleotide sequence ID" value="NZ_ATDL01000014.1"/>
</dbReference>
<protein>
    <submittedName>
        <fullName evidence="1">Uncharacterized protein</fullName>
    </submittedName>
</protein>
<keyword evidence="2" id="KW-1185">Reference proteome</keyword>
<dbReference type="PATRIC" id="fig|1346330.5.peg.1894"/>
<name>U2HDA9_9SPHI</name>
<dbReference type="Proteomes" id="UP000016584">
    <property type="component" value="Unassembled WGS sequence"/>
</dbReference>
<sequence length="338" mass="39474">MLRLLRITCLLLFSINYLNLNAQEIGLRVNFFGYADNREYGARYTQDKTIFGTLIAPQIYFKLSENHTLFGGGYYNQDFGSHPEDKRQFNPIAYYNYTSTNINFAIGFMPRYERLKDIPRIVLADTFMYDRPNLEGMYFQYKKGNFDQRIFIDWLSKQSDKYREQFVAGISGKYQTGLFYVSHAGILYHNAVTSNENLKEHVQDNAVITAAIGIDLSRKTIFDSLKMDIGAAVGFDRVRTEYDMRITKGFIASQYIGYKKVALNNTLYLGQAQYLPNGDPFYRRNRYDRLDFSWSPFKTRAIEAKLVVSFHFSSGKVDNQQAFVLRYNFGQSLWRKQK</sequence>
<proteinExistence type="predicted"/>
<gene>
    <name evidence="1" type="ORF">M472_13215</name>
</gene>
<dbReference type="AlphaFoldDB" id="U2HDA9"/>
<dbReference type="eggNOG" id="ENOG502ZHCT">
    <property type="taxonomic scope" value="Bacteria"/>
</dbReference>
<accession>U2HDA9</accession>
<evidence type="ECO:0000313" key="1">
    <source>
        <dbReference type="EMBL" id="ERJ59731.1"/>
    </source>
</evidence>
<evidence type="ECO:0000313" key="2">
    <source>
        <dbReference type="Proteomes" id="UP000016584"/>
    </source>
</evidence>